<dbReference type="InterPro" id="IPR039417">
    <property type="entry name" value="Peptidase_C1A_papain-like"/>
</dbReference>
<feature type="chain" id="PRO_5035999571" description="Peptidase C1A papain C-terminal domain-containing protein" evidence="5">
    <location>
        <begin position="22"/>
        <end position="386"/>
    </location>
</feature>
<evidence type="ECO:0000256" key="4">
    <source>
        <dbReference type="SAM" id="MobiDB-lite"/>
    </source>
</evidence>
<reference evidence="8" key="2">
    <citation type="submission" date="2017-06" db="EMBL/GenBank/DDBJ databases">
        <title>WGS assembly of Brachypodium distachyon.</title>
        <authorList>
            <consortium name="The International Brachypodium Initiative"/>
            <person name="Lucas S."/>
            <person name="Harmon-Smith M."/>
            <person name="Lail K."/>
            <person name="Tice H."/>
            <person name="Grimwood J."/>
            <person name="Bruce D."/>
            <person name="Barry K."/>
            <person name="Shu S."/>
            <person name="Lindquist E."/>
            <person name="Wang M."/>
            <person name="Pitluck S."/>
            <person name="Vogel J.P."/>
            <person name="Garvin D.F."/>
            <person name="Mockler T.C."/>
            <person name="Schmutz J."/>
            <person name="Rokhsar D."/>
            <person name="Bevan M.W."/>
        </authorList>
    </citation>
    <scope>NUCLEOTIDE SEQUENCE</scope>
    <source>
        <strain evidence="8">Bd21</strain>
    </source>
</reference>
<evidence type="ECO:0008006" key="11">
    <source>
        <dbReference type="Google" id="ProtNLM"/>
    </source>
</evidence>
<dbReference type="Pfam" id="PF00112">
    <property type="entry name" value="Peptidase_C1"/>
    <property type="match status" value="1"/>
</dbReference>
<dbReference type="GO" id="GO:0005764">
    <property type="term" value="C:lysosome"/>
    <property type="evidence" value="ECO:0000318"/>
    <property type="project" value="GO_Central"/>
</dbReference>
<dbReference type="SMART" id="SM00848">
    <property type="entry name" value="Inhibitor_I29"/>
    <property type="match status" value="1"/>
</dbReference>
<feature type="region of interest" description="Disordered" evidence="4">
    <location>
        <begin position="56"/>
        <end position="79"/>
    </location>
</feature>
<dbReference type="PRINTS" id="PR00705">
    <property type="entry name" value="PAPAIN"/>
</dbReference>
<keyword evidence="3" id="KW-1015">Disulfide bond</keyword>
<feature type="domain" description="Cathepsin propeptide inhibitor" evidence="7">
    <location>
        <begin position="48"/>
        <end position="121"/>
    </location>
</feature>
<dbReference type="Pfam" id="PF08246">
    <property type="entry name" value="Inhibitor_I29"/>
    <property type="match status" value="1"/>
</dbReference>
<reference evidence="8 9" key="1">
    <citation type="journal article" date="2010" name="Nature">
        <title>Genome sequencing and analysis of the model grass Brachypodium distachyon.</title>
        <authorList>
            <consortium name="International Brachypodium Initiative"/>
        </authorList>
    </citation>
    <scope>NUCLEOTIDE SEQUENCE [LARGE SCALE GENOMIC DNA]</scope>
    <source>
        <strain evidence="8 9">Bd21</strain>
    </source>
</reference>
<organism evidence="8">
    <name type="scientific">Brachypodium distachyon</name>
    <name type="common">Purple false brome</name>
    <name type="synonym">Trachynia distachya</name>
    <dbReference type="NCBI Taxonomy" id="15368"/>
    <lineage>
        <taxon>Eukaryota</taxon>
        <taxon>Viridiplantae</taxon>
        <taxon>Streptophyta</taxon>
        <taxon>Embryophyta</taxon>
        <taxon>Tracheophyta</taxon>
        <taxon>Spermatophyta</taxon>
        <taxon>Magnoliopsida</taxon>
        <taxon>Liliopsida</taxon>
        <taxon>Poales</taxon>
        <taxon>Poaceae</taxon>
        <taxon>BOP clade</taxon>
        <taxon>Pooideae</taxon>
        <taxon>Stipodae</taxon>
        <taxon>Brachypodieae</taxon>
        <taxon>Brachypodium</taxon>
    </lineage>
</organism>
<dbReference type="GO" id="GO:0005615">
    <property type="term" value="C:extracellular space"/>
    <property type="evidence" value="ECO:0000318"/>
    <property type="project" value="GO_Central"/>
</dbReference>
<accession>A0A0Q3GLZ0</accession>
<dbReference type="GO" id="GO:0051603">
    <property type="term" value="P:proteolysis involved in protein catabolic process"/>
    <property type="evidence" value="ECO:0000318"/>
    <property type="project" value="GO_Central"/>
</dbReference>
<dbReference type="SMART" id="SM00645">
    <property type="entry name" value="Pept_C1"/>
    <property type="match status" value="1"/>
</dbReference>
<dbReference type="PANTHER" id="PTHR12411">
    <property type="entry name" value="CYSTEINE PROTEASE FAMILY C1-RELATED"/>
    <property type="match status" value="1"/>
</dbReference>
<dbReference type="InterPro" id="IPR000668">
    <property type="entry name" value="Peptidase_C1A_C"/>
</dbReference>
<keyword evidence="2 5" id="KW-0732">Signal</keyword>
<proteinExistence type="inferred from homology"/>
<dbReference type="EMBL" id="CM000880">
    <property type="protein sequence ID" value="KQK12095.1"/>
    <property type="molecule type" value="Genomic_DNA"/>
</dbReference>
<dbReference type="InterPro" id="IPR025660">
    <property type="entry name" value="Pept_his_AS"/>
</dbReference>
<evidence type="ECO:0000313" key="9">
    <source>
        <dbReference type="EnsemblPlants" id="KQK12095"/>
    </source>
</evidence>
<gene>
    <name evidence="8" type="ORF">BRADI_1g01598v3</name>
</gene>
<dbReference type="InterPro" id="IPR013201">
    <property type="entry name" value="Prot_inhib_I29"/>
</dbReference>
<dbReference type="FunFam" id="3.90.70.10:FF:000332">
    <property type="entry name" value="Cathepsin L1"/>
    <property type="match status" value="1"/>
</dbReference>
<evidence type="ECO:0000259" key="7">
    <source>
        <dbReference type="SMART" id="SM00848"/>
    </source>
</evidence>
<dbReference type="Gramene" id="KQK12095">
    <property type="protein sequence ID" value="KQK12095"/>
    <property type="gene ID" value="BRADI_1g01598v3"/>
</dbReference>
<reference evidence="9" key="3">
    <citation type="submission" date="2018-08" db="UniProtKB">
        <authorList>
            <consortium name="EnsemblPlants"/>
        </authorList>
    </citation>
    <scope>IDENTIFICATION</scope>
    <source>
        <strain evidence="9">cv. Bd21</strain>
    </source>
</reference>
<feature type="compositionally biased region" description="Basic residues" evidence="4">
    <location>
        <begin position="56"/>
        <end position="68"/>
    </location>
</feature>
<dbReference type="Gene3D" id="3.90.70.10">
    <property type="entry name" value="Cysteine proteinases"/>
    <property type="match status" value="1"/>
</dbReference>
<dbReference type="GO" id="GO:0004197">
    <property type="term" value="F:cysteine-type endopeptidase activity"/>
    <property type="evidence" value="ECO:0000318"/>
    <property type="project" value="GO_Central"/>
</dbReference>
<evidence type="ECO:0000259" key="6">
    <source>
        <dbReference type="SMART" id="SM00645"/>
    </source>
</evidence>
<evidence type="ECO:0000256" key="3">
    <source>
        <dbReference type="ARBA" id="ARBA00023157"/>
    </source>
</evidence>
<dbReference type="CDD" id="cd02248">
    <property type="entry name" value="Peptidase_C1A"/>
    <property type="match status" value="1"/>
</dbReference>
<comment type="similarity">
    <text evidence="1">Belongs to the peptidase C1 family.</text>
</comment>
<dbReference type="SUPFAM" id="SSF54001">
    <property type="entry name" value="Cysteine proteinases"/>
    <property type="match status" value="1"/>
</dbReference>
<evidence type="ECO:0000256" key="2">
    <source>
        <dbReference type="ARBA" id="ARBA00022729"/>
    </source>
</evidence>
<feature type="signal peptide" evidence="5">
    <location>
        <begin position="1"/>
        <end position="21"/>
    </location>
</feature>
<dbReference type="AlphaFoldDB" id="A0A0Q3GLZ0"/>
<dbReference type="OrthoDB" id="1683628at2759"/>
<dbReference type="Proteomes" id="UP000008810">
    <property type="component" value="Chromosome 1"/>
</dbReference>
<dbReference type="InterPro" id="IPR038765">
    <property type="entry name" value="Papain-like_cys_pep_sf"/>
</dbReference>
<dbReference type="PROSITE" id="PS00139">
    <property type="entry name" value="THIOL_PROTEASE_CYS"/>
    <property type="match status" value="1"/>
</dbReference>
<feature type="domain" description="Peptidase C1A papain C-terminal" evidence="6">
    <location>
        <begin position="159"/>
        <end position="381"/>
    </location>
</feature>
<protein>
    <recommendedName>
        <fullName evidence="11">Peptidase C1A papain C-terminal domain-containing protein</fullName>
    </recommendedName>
</protein>
<evidence type="ECO:0000256" key="1">
    <source>
        <dbReference type="ARBA" id="ARBA00008455"/>
    </source>
</evidence>
<keyword evidence="10" id="KW-1185">Reference proteome</keyword>
<dbReference type="InterPro" id="IPR000169">
    <property type="entry name" value="Pept_cys_AS"/>
</dbReference>
<dbReference type="InterPro" id="IPR013128">
    <property type="entry name" value="Peptidase_C1A"/>
</dbReference>
<evidence type="ECO:0000313" key="8">
    <source>
        <dbReference type="EMBL" id="KQK12095.1"/>
    </source>
</evidence>
<sequence>MAARVLLAAAVLVAAAVVVVASSSPAPVSAFAFTEHDLASEETLSALYERWRAHHKDHMPRRHRHRHAGAGEDDGEEKARRFSVFKKKARFVHELNNNHGGPRRPYKLGLNLFSDMSSEGLKAAGYGGCAYPYYDNNKLPLHNKGNNSKNVSAAVVLEPPAQRDWRVKGAVTEVKNQNPCGGCWAFAAAAAVESLVFLKTGSLIPLSEQQLIDCDTSSPNKGCNGGSVAKAFIYISSTGLTSQEHYPYERSQGPCEAEMDTPVFARISGFASVPPFDGDAMLRRVAVQPVAAVIAVNENVLTGYTGGVFTGLCGSPTVWHAVTVVGYGTHDDDGDGTSLNYWVVKNSWGPSWGEGGYIRISRDEGGNDGLCRILFNPLYLSLGESL</sequence>
<dbReference type="PROSITE" id="PS00639">
    <property type="entry name" value="THIOL_PROTEASE_HIS"/>
    <property type="match status" value="1"/>
</dbReference>
<name>A0A0Q3GLZ0_BRADI</name>
<dbReference type="InterPro" id="IPR025661">
    <property type="entry name" value="Pept_asp_AS"/>
</dbReference>
<dbReference type="InParanoid" id="A0A0Q3GLZ0"/>
<evidence type="ECO:0000313" key="10">
    <source>
        <dbReference type="Proteomes" id="UP000008810"/>
    </source>
</evidence>
<evidence type="ECO:0000256" key="5">
    <source>
        <dbReference type="SAM" id="SignalP"/>
    </source>
</evidence>
<dbReference type="EnsemblPlants" id="KQK12095">
    <property type="protein sequence ID" value="KQK12095"/>
    <property type="gene ID" value="BRADI_1g01598v3"/>
</dbReference>
<dbReference type="PROSITE" id="PS00640">
    <property type="entry name" value="THIOL_PROTEASE_ASN"/>
    <property type="match status" value="1"/>
</dbReference>